<protein>
    <submittedName>
        <fullName evidence="2">Uncharacterized protein</fullName>
    </submittedName>
</protein>
<name>W9RXC3_9ROSA</name>
<sequence length="83" mass="8685">MFPDQAISESPKSSVSPSSSIEVSSMATSRSKSFSYFVIGNPSGRAPSDRGSRLSSIGITDTGLLRVRSDYGEHAGGEIDNDG</sequence>
<proteinExistence type="predicted"/>
<evidence type="ECO:0000256" key="1">
    <source>
        <dbReference type="SAM" id="MobiDB-lite"/>
    </source>
</evidence>
<evidence type="ECO:0000313" key="2">
    <source>
        <dbReference type="EMBL" id="EXC01447.1"/>
    </source>
</evidence>
<dbReference type="Proteomes" id="UP000030645">
    <property type="component" value="Unassembled WGS sequence"/>
</dbReference>
<dbReference type="EMBL" id="KE345330">
    <property type="protein sequence ID" value="EXC01447.1"/>
    <property type="molecule type" value="Genomic_DNA"/>
</dbReference>
<accession>W9RXC3</accession>
<feature type="compositionally biased region" description="Low complexity" evidence="1">
    <location>
        <begin position="7"/>
        <end position="25"/>
    </location>
</feature>
<organism evidence="2 3">
    <name type="scientific">Morus notabilis</name>
    <dbReference type="NCBI Taxonomy" id="981085"/>
    <lineage>
        <taxon>Eukaryota</taxon>
        <taxon>Viridiplantae</taxon>
        <taxon>Streptophyta</taxon>
        <taxon>Embryophyta</taxon>
        <taxon>Tracheophyta</taxon>
        <taxon>Spermatophyta</taxon>
        <taxon>Magnoliopsida</taxon>
        <taxon>eudicotyledons</taxon>
        <taxon>Gunneridae</taxon>
        <taxon>Pentapetalae</taxon>
        <taxon>rosids</taxon>
        <taxon>fabids</taxon>
        <taxon>Rosales</taxon>
        <taxon>Moraceae</taxon>
        <taxon>Moreae</taxon>
        <taxon>Morus</taxon>
    </lineage>
</organism>
<reference evidence="3" key="1">
    <citation type="submission" date="2013-01" db="EMBL/GenBank/DDBJ databases">
        <title>Draft Genome Sequence of a Mulberry Tree, Morus notabilis C.K. Schneid.</title>
        <authorList>
            <person name="He N."/>
            <person name="Zhao S."/>
        </authorList>
    </citation>
    <scope>NUCLEOTIDE SEQUENCE</scope>
</reference>
<evidence type="ECO:0000313" key="3">
    <source>
        <dbReference type="Proteomes" id="UP000030645"/>
    </source>
</evidence>
<gene>
    <name evidence="2" type="ORF">L484_022018</name>
</gene>
<keyword evidence="3" id="KW-1185">Reference proteome</keyword>
<dbReference type="AlphaFoldDB" id="W9RXC3"/>
<feature type="region of interest" description="Disordered" evidence="1">
    <location>
        <begin position="1"/>
        <end position="30"/>
    </location>
</feature>